<evidence type="ECO:0000256" key="4">
    <source>
        <dbReference type="ARBA" id="ARBA00012546"/>
    </source>
</evidence>
<keyword evidence="6 7" id="KW-0413">Isomerase</keyword>
<reference evidence="8 9" key="2">
    <citation type="journal article" date="2011" name="ISME J.">
        <title>RNA-seq reveals cooperative metabolic interactions between two termite-gut spirochete species in co-culture.</title>
        <authorList>
            <person name="Rosenthal A.Z."/>
            <person name="Matson E.G."/>
            <person name="Eldar A."/>
            <person name="Leadbetter J.R."/>
        </authorList>
    </citation>
    <scope>NUCLEOTIDE SEQUENCE [LARGE SCALE GENOMIC DNA]</scope>
    <source>
        <strain evidence="9">ATCC BAA-887 / DSM 12427 / ZAS-2</strain>
    </source>
</reference>
<evidence type="ECO:0000256" key="3">
    <source>
        <dbReference type="ARBA" id="ARBA00008397"/>
    </source>
</evidence>
<organism evidence="8 9">
    <name type="scientific">Treponema primitia (strain ATCC BAA-887 / DSM 12427 / ZAS-2)</name>
    <dbReference type="NCBI Taxonomy" id="545694"/>
    <lineage>
        <taxon>Bacteria</taxon>
        <taxon>Pseudomonadati</taxon>
        <taxon>Spirochaetota</taxon>
        <taxon>Spirochaetia</taxon>
        <taxon>Spirochaetales</taxon>
        <taxon>Treponemataceae</taxon>
        <taxon>Treponema</taxon>
    </lineage>
</organism>
<dbReference type="UniPathway" id="UPA00246"/>
<dbReference type="STRING" id="545694.TREPR_0589"/>
<dbReference type="InterPro" id="IPR003766">
    <property type="entry name" value="Uronate_isomerase"/>
</dbReference>
<dbReference type="EC" id="5.3.1.12" evidence="4 7"/>
<protein>
    <recommendedName>
        <fullName evidence="5 7">Uronate isomerase</fullName>
        <ecNumber evidence="4 7">5.3.1.12</ecNumber>
    </recommendedName>
    <alternativeName>
        <fullName evidence="7">Glucuronate isomerase</fullName>
    </alternativeName>
    <alternativeName>
        <fullName evidence="7">Uronic isomerase</fullName>
    </alternativeName>
</protein>
<dbReference type="HAMAP" id="MF_00675">
    <property type="entry name" value="UxaC"/>
    <property type="match status" value="1"/>
</dbReference>
<dbReference type="KEGG" id="tpi:TREPR_0589"/>
<dbReference type="GO" id="GO:0042840">
    <property type="term" value="P:D-glucuronate catabolic process"/>
    <property type="evidence" value="ECO:0007669"/>
    <property type="project" value="TreeGrafter"/>
</dbReference>
<name>F5YKQ3_TREPZ</name>
<keyword evidence="9" id="KW-1185">Reference proteome</keyword>
<evidence type="ECO:0000313" key="8">
    <source>
        <dbReference type="EMBL" id="AEF84914.1"/>
    </source>
</evidence>
<comment type="pathway">
    <text evidence="2 7">Carbohydrate metabolism; pentose and glucuronate interconversion.</text>
</comment>
<dbReference type="OrthoDB" id="9766564at2"/>
<sequence length="490" mass="55737">MKTIFMDGNFLLSTEISRKLYHEAAAGEPIFDYHCHLNPKEIAENRRFANLSEIWLAGDHYKWRVMRANGIDERLITGDADPYDKFLAWAETVPRLLGNPLYHWSHLELQRYFDIYEPLSKANAPQVWNAANEKLKNDEALSVYGIFRRFKVYAVGTTDDPADGLEWHDTISAAGKTETKVLPSFRPDRALNVEKPDFPEYINHLGKAAGKNITNIDDLLAVLRDRINFFDKHGCCAADHGLEYLPFETARDGSTGSQWEKEAGAVFAKALSGGTADRQEVESFKTFVLCFLAGEYHDHDWAMQLHLSALRTINTPMLKILGPDTGYDVVHDHPVAAKLSRLLDTVEERGKLPKVILYSLNPKDFYPLATVMGSFQGDGIPGKMQLGSAWWFLDHRDGMENQMRLLANTGLLSRFVGMLTDSRSFLSYPRHEYFRRILCNLIGGWAENGEVPDDFFLLGDMVRDISFRNALRYFENSNNSNKGVYYGKNN</sequence>
<dbReference type="GO" id="GO:0008880">
    <property type="term" value="F:glucuronate isomerase activity"/>
    <property type="evidence" value="ECO:0007669"/>
    <property type="project" value="UniProtKB-UniRule"/>
</dbReference>
<dbReference type="SUPFAM" id="SSF51556">
    <property type="entry name" value="Metallo-dependent hydrolases"/>
    <property type="match status" value="1"/>
</dbReference>
<accession>F5YKQ3</accession>
<proteinExistence type="inferred from homology"/>
<dbReference type="AlphaFoldDB" id="F5YKQ3"/>
<comment type="similarity">
    <text evidence="3 7">Belongs to the metallo-dependent hydrolases superfamily. Uronate isomerase family.</text>
</comment>
<dbReference type="eggNOG" id="COG1904">
    <property type="taxonomic scope" value="Bacteria"/>
</dbReference>
<evidence type="ECO:0000256" key="7">
    <source>
        <dbReference type="HAMAP-Rule" id="MF_00675"/>
    </source>
</evidence>
<dbReference type="HOGENOM" id="CLU_044465_1_0_12"/>
<dbReference type="Pfam" id="PF02614">
    <property type="entry name" value="UxaC"/>
    <property type="match status" value="1"/>
</dbReference>
<dbReference type="PANTHER" id="PTHR30068:SF4">
    <property type="entry name" value="URONATE ISOMERASE"/>
    <property type="match status" value="1"/>
</dbReference>
<reference evidence="9" key="1">
    <citation type="submission" date="2009-12" db="EMBL/GenBank/DDBJ databases">
        <title>Complete sequence of Treponema primitia strain ZAS-2.</title>
        <authorList>
            <person name="Tetu S.G."/>
            <person name="Matson E."/>
            <person name="Ren Q."/>
            <person name="Seshadri R."/>
            <person name="Elbourne L."/>
            <person name="Hassan K.A."/>
            <person name="Durkin A."/>
            <person name="Radune D."/>
            <person name="Mohamoud Y."/>
            <person name="Shay R."/>
            <person name="Jin S."/>
            <person name="Zhang X."/>
            <person name="Lucey K."/>
            <person name="Ballor N.R."/>
            <person name="Ottesen E."/>
            <person name="Rosenthal R."/>
            <person name="Allen A."/>
            <person name="Leadbetter J.R."/>
            <person name="Paulsen I.T."/>
        </authorList>
    </citation>
    <scope>NUCLEOTIDE SEQUENCE [LARGE SCALE GENOMIC DNA]</scope>
    <source>
        <strain evidence="9">ATCC BAA-887 / DSM 12427 / ZAS-2</strain>
    </source>
</reference>
<evidence type="ECO:0000256" key="1">
    <source>
        <dbReference type="ARBA" id="ARBA00001165"/>
    </source>
</evidence>
<evidence type="ECO:0000313" key="9">
    <source>
        <dbReference type="Proteomes" id="UP000009223"/>
    </source>
</evidence>
<dbReference type="InterPro" id="IPR032466">
    <property type="entry name" value="Metal_Hydrolase"/>
</dbReference>
<evidence type="ECO:0000256" key="5">
    <source>
        <dbReference type="ARBA" id="ARBA00020555"/>
    </source>
</evidence>
<evidence type="ECO:0000256" key="2">
    <source>
        <dbReference type="ARBA" id="ARBA00004892"/>
    </source>
</evidence>
<dbReference type="Proteomes" id="UP000009223">
    <property type="component" value="Chromosome"/>
</dbReference>
<dbReference type="RefSeq" id="WP_015709435.1">
    <property type="nucleotide sequence ID" value="NC_015578.1"/>
</dbReference>
<gene>
    <name evidence="7 8" type="primary">uxaC</name>
    <name evidence="8" type="ordered locus">TREPR_0589</name>
</gene>
<comment type="catalytic activity">
    <reaction evidence="1 7">
        <text>D-glucuronate = D-fructuronate</text>
        <dbReference type="Rhea" id="RHEA:13049"/>
        <dbReference type="ChEBI" id="CHEBI:58720"/>
        <dbReference type="ChEBI" id="CHEBI:59863"/>
        <dbReference type="EC" id="5.3.1.12"/>
    </reaction>
</comment>
<comment type="catalytic activity">
    <reaction evidence="7">
        <text>aldehydo-D-galacturonate = keto-D-tagaturonate</text>
        <dbReference type="Rhea" id="RHEA:27702"/>
        <dbReference type="ChEBI" id="CHEBI:12952"/>
        <dbReference type="ChEBI" id="CHEBI:17886"/>
    </reaction>
</comment>
<evidence type="ECO:0000256" key="6">
    <source>
        <dbReference type="ARBA" id="ARBA00023235"/>
    </source>
</evidence>
<dbReference type="PANTHER" id="PTHR30068">
    <property type="entry name" value="URONATE ISOMERASE"/>
    <property type="match status" value="1"/>
</dbReference>
<dbReference type="NCBIfam" id="NF002794">
    <property type="entry name" value="PRK02925.1"/>
    <property type="match status" value="1"/>
</dbReference>
<dbReference type="Gene3D" id="1.10.2020.10">
    <property type="entry name" value="uronate isomerase, domain 2, chain A"/>
    <property type="match status" value="1"/>
</dbReference>
<dbReference type="Gene3D" id="3.20.20.140">
    <property type="entry name" value="Metal-dependent hydrolases"/>
    <property type="match status" value="1"/>
</dbReference>
<dbReference type="GO" id="GO:0019698">
    <property type="term" value="P:D-galacturonate catabolic process"/>
    <property type="evidence" value="ECO:0007669"/>
    <property type="project" value="TreeGrafter"/>
</dbReference>
<dbReference type="EMBL" id="CP001843">
    <property type="protein sequence ID" value="AEF84914.1"/>
    <property type="molecule type" value="Genomic_DNA"/>
</dbReference>